<dbReference type="InterPro" id="IPR001119">
    <property type="entry name" value="SLH_dom"/>
</dbReference>
<keyword evidence="5" id="KW-1185">Reference proteome</keyword>
<feature type="domain" description="SLH" evidence="3">
    <location>
        <begin position="724"/>
        <end position="784"/>
    </location>
</feature>
<reference evidence="4 5" key="1">
    <citation type="submission" date="2016-10" db="EMBL/GenBank/DDBJ databases">
        <authorList>
            <person name="de Groot N.N."/>
        </authorList>
    </citation>
    <scope>NUCLEOTIDE SEQUENCE [LARGE SCALE GENOMIC DNA]</scope>
    <source>
        <strain evidence="4 5">DSM 18979</strain>
    </source>
</reference>
<evidence type="ECO:0000259" key="3">
    <source>
        <dbReference type="PROSITE" id="PS51272"/>
    </source>
</evidence>
<dbReference type="OrthoDB" id="2473368at2"/>
<gene>
    <name evidence="4" type="ORF">SAMN05660297_00966</name>
</gene>
<dbReference type="Pfam" id="PF16244">
    <property type="entry name" value="DUF4901"/>
    <property type="match status" value="1"/>
</dbReference>
<sequence length="784" mass="90065">MRLKKATCGLLVGGLLLSNASFVLANPTAVMVQSASEVSTVAHAAYDDQQQFNGNLEETKAMEFAKQYSQQYFQVDVDEAGQNYHTNINYREDWNRRGKYVWEVSFSRHAANQYLSIHITINDEDGSLIEMRKHQDHRNEENHIARYTREEAEETAYQFLLKMNPDLLNQLILDPRQQNIHYYNGNSSGLIPTEYNVFYMRQKNGIPVNYDGVQIGVNSGSGEVTSYRLNWSEEAIPDKRVVITAEEAADVFKENLDFTLTYVPVRDRSKGYTDIVSEVRLAYAPRFEGGVWVDATNGEMVNYPGAASGTGRKIDVTAREKESFKNLRASRTIHSKEMDREKAITVITKTLEKIYPDEAIKIENISYSSNAIYGDGNRRKTWSASFQFGNESYANGHITIDAITEEVLQLNYHNWHMREMLIMSGEEFSPSLEWEDAYLQAIELLKELYPEKLKNLNLEQTYHESTHYYNNHKIINPEYYFSFSRIENEITYPNNSIDVSVDSSDGRMQRVHYRWNDIALPKPQNLVAKEEMLDVFMQQSEAKLAYILMSTLAGAEENEIKLVYTTSPKNAVQYNYVDAHTGVFLDYNGQEVKMKDGEPISIEEKLKGHWAERELRIMTVNGVIDLEVFDLKDEVIKNEIIKTMVKAMGHWYPMGDEGEELKFTDVAATDEYYEYIRSAVNHKFIDNEARELQGYHTVSKEAFAEMLIKMTPLEKAAAIEGIYQLPVKDTDEINPEKIGAVALLYGLDILKGEGDTYQPKKKITLEEAATAIYQTFNLFGYNRR</sequence>
<name>A0A1I0AK38_9FIRM</name>
<dbReference type="STRING" id="426128.SAMN05660297_00966"/>
<evidence type="ECO:0000256" key="2">
    <source>
        <dbReference type="SAM" id="SignalP"/>
    </source>
</evidence>
<dbReference type="RefSeq" id="WP_090440152.1">
    <property type="nucleotide sequence ID" value="NZ_FOHU01000003.1"/>
</dbReference>
<evidence type="ECO:0000313" key="4">
    <source>
        <dbReference type="EMBL" id="SES94723.1"/>
    </source>
</evidence>
<accession>A0A1I0AK38</accession>
<dbReference type="Proteomes" id="UP000199568">
    <property type="component" value="Unassembled WGS sequence"/>
</dbReference>
<dbReference type="InterPro" id="IPR032599">
    <property type="entry name" value="YcdB/YcdC_rep_domain"/>
</dbReference>
<evidence type="ECO:0000313" key="5">
    <source>
        <dbReference type="Proteomes" id="UP000199568"/>
    </source>
</evidence>
<keyword evidence="2" id="KW-0732">Signal</keyword>
<proteinExistence type="predicted"/>
<dbReference type="Pfam" id="PF00395">
    <property type="entry name" value="SLH"/>
    <property type="match status" value="1"/>
</dbReference>
<evidence type="ECO:0000256" key="1">
    <source>
        <dbReference type="ARBA" id="ARBA00022737"/>
    </source>
</evidence>
<protein>
    <submittedName>
        <fullName evidence="4">S-layer homology domain-containing protein</fullName>
    </submittedName>
</protein>
<feature type="chain" id="PRO_5011640550" evidence="2">
    <location>
        <begin position="26"/>
        <end position="784"/>
    </location>
</feature>
<dbReference type="AlphaFoldDB" id="A0A1I0AK38"/>
<keyword evidence="1" id="KW-0677">Repeat</keyword>
<dbReference type="EMBL" id="FOHU01000003">
    <property type="protein sequence ID" value="SES94723.1"/>
    <property type="molecule type" value="Genomic_DNA"/>
</dbReference>
<dbReference type="PROSITE" id="PS51272">
    <property type="entry name" value="SLH"/>
    <property type="match status" value="1"/>
</dbReference>
<feature type="signal peptide" evidence="2">
    <location>
        <begin position="1"/>
        <end position="25"/>
    </location>
</feature>
<organism evidence="4 5">
    <name type="scientific">Natronincola peptidivorans</name>
    <dbReference type="NCBI Taxonomy" id="426128"/>
    <lineage>
        <taxon>Bacteria</taxon>
        <taxon>Bacillati</taxon>
        <taxon>Bacillota</taxon>
        <taxon>Clostridia</taxon>
        <taxon>Peptostreptococcales</taxon>
        <taxon>Natronincolaceae</taxon>
        <taxon>Natronincola</taxon>
    </lineage>
</organism>